<name>A0A562I9U8_MICOL</name>
<dbReference type="AlphaFoldDB" id="A0A562I9U8"/>
<gene>
    <name evidence="1" type="ORF">JD77_02472</name>
</gene>
<dbReference type="OrthoDB" id="3394840at2"/>
<dbReference type="RefSeq" id="WP_145774415.1">
    <property type="nucleotide sequence ID" value="NZ_BAAATQ010000269.1"/>
</dbReference>
<sequence>MSSYRISDTYDGIDQAMRLLRRSMKGMPERYRYMKHYDELRRAVAVLLILLEEATPWMEETEKAKRATAVAKKMFSAVR</sequence>
<comment type="caution">
    <text evidence="1">The sequence shown here is derived from an EMBL/GenBank/DDBJ whole genome shotgun (WGS) entry which is preliminary data.</text>
</comment>
<reference evidence="1 2" key="1">
    <citation type="submission" date="2019-07" db="EMBL/GenBank/DDBJ databases">
        <title>R&amp;d 2014.</title>
        <authorList>
            <person name="Klenk H.-P."/>
        </authorList>
    </citation>
    <scope>NUCLEOTIDE SEQUENCE [LARGE SCALE GENOMIC DNA]</scope>
    <source>
        <strain evidence="1 2">DSM 43868</strain>
    </source>
</reference>
<dbReference type="Proteomes" id="UP000319825">
    <property type="component" value="Unassembled WGS sequence"/>
</dbReference>
<keyword evidence="2" id="KW-1185">Reference proteome</keyword>
<dbReference type="EMBL" id="VLKE01000001">
    <property type="protein sequence ID" value="TWH67495.1"/>
    <property type="molecule type" value="Genomic_DNA"/>
</dbReference>
<evidence type="ECO:0000313" key="2">
    <source>
        <dbReference type="Proteomes" id="UP000319825"/>
    </source>
</evidence>
<accession>A0A562I9U8</accession>
<evidence type="ECO:0000313" key="1">
    <source>
        <dbReference type="EMBL" id="TWH67495.1"/>
    </source>
</evidence>
<proteinExistence type="predicted"/>
<organism evidence="1 2">
    <name type="scientific">Micromonospora olivasterospora</name>
    <dbReference type="NCBI Taxonomy" id="1880"/>
    <lineage>
        <taxon>Bacteria</taxon>
        <taxon>Bacillati</taxon>
        <taxon>Actinomycetota</taxon>
        <taxon>Actinomycetes</taxon>
        <taxon>Micromonosporales</taxon>
        <taxon>Micromonosporaceae</taxon>
        <taxon>Micromonospora</taxon>
    </lineage>
</organism>
<protein>
    <submittedName>
        <fullName evidence="1">Uncharacterized protein</fullName>
    </submittedName>
</protein>